<dbReference type="AlphaFoldDB" id="A0A433UBZ7"/>
<reference evidence="2 3" key="1">
    <citation type="submission" date="2019-01" db="EMBL/GenBank/DDBJ databases">
        <title>A draft genome assembly of the solar-powered sea slug Elysia chlorotica.</title>
        <authorList>
            <person name="Cai H."/>
            <person name="Li Q."/>
            <person name="Fang X."/>
            <person name="Li J."/>
            <person name="Curtis N.E."/>
            <person name="Altenburger A."/>
            <person name="Shibata T."/>
            <person name="Feng M."/>
            <person name="Maeda T."/>
            <person name="Schwartz J.A."/>
            <person name="Shigenobu S."/>
            <person name="Lundholm N."/>
            <person name="Nishiyama T."/>
            <person name="Yang H."/>
            <person name="Hasebe M."/>
            <person name="Li S."/>
            <person name="Pierce S.K."/>
            <person name="Wang J."/>
        </authorList>
    </citation>
    <scope>NUCLEOTIDE SEQUENCE [LARGE SCALE GENOMIC DNA]</scope>
    <source>
        <strain evidence="2">EC2010</strain>
        <tissue evidence="2">Whole organism of an adult</tissue>
    </source>
</reference>
<evidence type="ECO:0000256" key="1">
    <source>
        <dbReference type="SAM" id="MobiDB-lite"/>
    </source>
</evidence>
<dbReference type="EMBL" id="RQTK01000014">
    <property type="protein sequence ID" value="RUS91319.1"/>
    <property type="molecule type" value="Genomic_DNA"/>
</dbReference>
<gene>
    <name evidence="2" type="ORF">EGW08_000933</name>
</gene>
<comment type="caution">
    <text evidence="2">The sequence shown here is derived from an EMBL/GenBank/DDBJ whole genome shotgun (WGS) entry which is preliminary data.</text>
</comment>
<protein>
    <submittedName>
        <fullName evidence="2">Uncharacterized protein</fullName>
    </submittedName>
</protein>
<organism evidence="2 3">
    <name type="scientific">Elysia chlorotica</name>
    <name type="common">Eastern emerald elysia</name>
    <name type="synonym">Sea slug</name>
    <dbReference type="NCBI Taxonomy" id="188477"/>
    <lineage>
        <taxon>Eukaryota</taxon>
        <taxon>Metazoa</taxon>
        <taxon>Spiralia</taxon>
        <taxon>Lophotrochozoa</taxon>
        <taxon>Mollusca</taxon>
        <taxon>Gastropoda</taxon>
        <taxon>Heterobranchia</taxon>
        <taxon>Euthyneura</taxon>
        <taxon>Panpulmonata</taxon>
        <taxon>Sacoglossa</taxon>
        <taxon>Placobranchoidea</taxon>
        <taxon>Plakobranchidae</taxon>
        <taxon>Elysia</taxon>
    </lineage>
</organism>
<proteinExistence type="predicted"/>
<sequence>MFAYYQTIQVQWSPTAAYDYCAGCLSFKDWIAVQEQNLEEAITENADHFFSIATVEGPRGSLLPSLRGAPDLKFQITEADAPGPSTLKSNYFVRTVFQFFSQSPRRQKKLANEGSDIDEKRSHSQDLMVDSQRENALIQVTSAPYQSQYESDCRTVFGEDASSSRKVSWGALSIATASSIFRTPPNSQRHSYAYLQQ</sequence>
<keyword evidence="3" id="KW-1185">Reference proteome</keyword>
<name>A0A433UBZ7_ELYCH</name>
<evidence type="ECO:0000313" key="3">
    <source>
        <dbReference type="Proteomes" id="UP000271974"/>
    </source>
</evidence>
<evidence type="ECO:0000313" key="2">
    <source>
        <dbReference type="EMBL" id="RUS91319.1"/>
    </source>
</evidence>
<accession>A0A433UBZ7</accession>
<feature type="region of interest" description="Disordered" evidence="1">
    <location>
        <begin position="107"/>
        <end position="128"/>
    </location>
</feature>
<dbReference type="Proteomes" id="UP000271974">
    <property type="component" value="Unassembled WGS sequence"/>
</dbReference>